<dbReference type="PROSITE" id="PS01156">
    <property type="entry name" value="TONB_DEPENDENT_REC_2"/>
    <property type="match status" value="1"/>
</dbReference>
<keyword evidence="11 14" id="KW-0472">Membrane</keyword>
<dbReference type="PANTHER" id="PTHR32552">
    <property type="entry name" value="FERRICHROME IRON RECEPTOR-RELATED"/>
    <property type="match status" value="1"/>
</dbReference>
<keyword evidence="9" id="KW-0406">Ion transport</keyword>
<keyword evidence="5" id="KW-0410">Iron transport</keyword>
<dbReference type="SUPFAM" id="SSF49452">
    <property type="entry name" value="Starch-binding domain-like"/>
    <property type="match status" value="1"/>
</dbReference>
<evidence type="ECO:0000313" key="19">
    <source>
        <dbReference type="EMBL" id="MFD2067895.1"/>
    </source>
</evidence>
<evidence type="ECO:0000256" key="2">
    <source>
        <dbReference type="ARBA" id="ARBA00009810"/>
    </source>
</evidence>
<evidence type="ECO:0000256" key="16">
    <source>
        <dbReference type="SAM" id="SignalP"/>
    </source>
</evidence>
<evidence type="ECO:0000256" key="8">
    <source>
        <dbReference type="ARBA" id="ARBA00023004"/>
    </source>
</evidence>
<name>A0ABW4X0V7_9BACT</name>
<dbReference type="InterPro" id="IPR036942">
    <property type="entry name" value="Beta-barrel_TonB_sf"/>
</dbReference>
<evidence type="ECO:0000256" key="7">
    <source>
        <dbReference type="ARBA" id="ARBA00022729"/>
    </source>
</evidence>
<evidence type="ECO:0000256" key="10">
    <source>
        <dbReference type="ARBA" id="ARBA00023077"/>
    </source>
</evidence>
<keyword evidence="3 14" id="KW-0813">Transport</keyword>
<evidence type="ECO:0000256" key="6">
    <source>
        <dbReference type="ARBA" id="ARBA00022692"/>
    </source>
</evidence>
<accession>A0ABW4X0V7</accession>
<dbReference type="InterPro" id="IPR010105">
    <property type="entry name" value="TonB_sidphr_rcpt"/>
</dbReference>
<dbReference type="SUPFAM" id="SSF56935">
    <property type="entry name" value="Porins"/>
    <property type="match status" value="1"/>
</dbReference>
<keyword evidence="7 16" id="KW-0732">Signal</keyword>
<evidence type="ECO:0000256" key="9">
    <source>
        <dbReference type="ARBA" id="ARBA00023065"/>
    </source>
</evidence>
<dbReference type="InterPro" id="IPR037066">
    <property type="entry name" value="Plug_dom_sf"/>
</dbReference>
<evidence type="ECO:0000259" key="18">
    <source>
        <dbReference type="Pfam" id="PF07715"/>
    </source>
</evidence>
<dbReference type="Pfam" id="PF13715">
    <property type="entry name" value="CarbopepD_reg_2"/>
    <property type="match status" value="1"/>
</dbReference>
<evidence type="ECO:0000256" key="3">
    <source>
        <dbReference type="ARBA" id="ARBA00022448"/>
    </source>
</evidence>
<feature type="chain" id="PRO_5045576217" evidence="16">
    <location>
        <begin position="31"/>
        <end position="796"/>
    </location>
</feature>
<dbReference type="CDD" id="cd01347">
    <property type="entry name" value="ligand_gated_channel"/>
    <property type="match status" value="1"/>
</dbReference>
<dbReference type="RefSeq" id="WP_229958547.1">
    <property type="nucleotide sequence ID" value="NZ_JAJJWI010000003.1"/>
</dbReference>
<dbReference type="Pfam" id="PF00593">
    <property type="entry name" value="TonB_dep_Rec_b-barrel"/>
    <property type="match status" value="1"/>
</dbReference>
<evidence type="ECO:0000256" key="13">
    <source>
        <dbReference type="ARBA" id="ARBA00023237"/>
    </source>
</evidence>
<comment type="caution">
    <text evidence="19">The sequence shown here is derived from an EMBL/GenBank/DDBJ whole genome shotgun (WGS) entry which is preliminary data.</text>
</comment>
<evidence type="ECO:0000256" key="5">
    <source>
        <dbReference type="ARBA" id="ARBA00022496"/>
    </source>
</evidence>
<feature type="domain" description="TonB-dependent receptor plug" evidence="18">
    <location>
        <begin position="143"/>
        <end position="240"/>
    </location>
</feature>
<keyword evidence="12 19" id="KW-0675">Receptor</keyword>
<dbReference type="Gene3D" id="2.170.130.10">
    <property type="entry name" value="TonB-dependent receptor, plug domain"/>
    <property type="match status" value="1"/>
</dbReference>
<dbReference type="NCBIfam" id="TIGR01783">
    <property type="entry name" value="TonB-siderophor"/>
    <property type="match status" value="1"/>
</dbReference>
<reference evidence="20" key="1">
    <citation type="journal article" date="2019" name="Int. J. Syst. Evol. Microbiol.">
        <title>The Global Catalogue of Microorganisms (GCM) 10K type strain sequencing project: providing services to taxonomists for standard genome sequencing and annotation.</title>
        <authorList>
            <consortium name="The Broad Institute Genomics Platform"/>
            <consortium name="The Broad Institute Genome Sequencing Center for Infectious Disease"/>
            <person name="Wu L."/>
            <person name="Ma J."/>
        </authorList>
    </citation>
    <scope>NUCLEOTIDE SEQUENCE [LARGE SCALE GENOMIC DNA]</scope>
    <source>
        <strain evidence="20">JCM 16545</strain>
    </source>
</reference>
<dbReference type="Gene3D" id="2.60.40.1120">
    <property type="entry name" value="Carboxypeptidase-like, regulatory domain"/>
    <property type="match status" value="1"/>
</dbReference>
<evidence type="ECO:0000256" key="12">
    <source>
        <dbReference type="ARBA" id="ARBA00023170"/>
    </source>
</evidence>
<evidence type="ECO:0000259" key="17">
    <source>
        <dbReference type="Pfam" id="PF00593"/>
    </source>
</evidence>
<dbReference type="InterPro" id="IPR010917">
    <property type="entry name" value="TonB_rcpt_CS"/>
</dbReference>
<sequence>MKPTYTKRKLLPPIVATIVTLLLTCTAAFAQSDSIKGHVTTTDNQAAAGVSIGLKGTTIGATTDVDGNYTISKVKPGTYTLRVQMIGLEPQEQGITVETGKTVTANFMLNKSAAAIQEIVIRGQRESFKADQPSESLRLQTKLLDVPQNIQVITNDVIKSQQIFDLLEGVGRNVSGVTMQEHWGNYTRMNMRGARVAPFRNGMNIESTWGPLSEDMSFVERIEFVKGPAGFMLANGDPSGFYNVVTKKPTGITKQEVNFTFGSYNTLRATADLDGQLTSNGKLLYRLNVMGQKKDSWRDYEYNDRYSIAPVLKYKFSDRTSLTAEYTYQFSRMSAIGSAYVFSPKGYADLPRNSTIADPNLEPSDMKDNSAYLIFEHQFNDNWKLTAQTSYFLYNQEGSSLWPGGLDQEGNMQRVLSGWDAQNKSKFGQLFVNGELQTGTIRHRILGGLDLGDKKYLADWSQSIALDVETPFNIYNPVYGSITTQRIDHSLPLEDRPGVSTLAQKYGALYVQDELGFFQDKLRLTLAGRYTKAETNQYGSIVKNSKFTPRVGINASVNANTSFYALYDQAFIPQLGKLSNGDQVKPIAGNNIEAGFKRDWFGGRWNSTVALYQITKNNQLVGDPNDPTGASYLQLGETQTKGVELDVRGEIARGLSLTFNYAYTDSKATETTATLAEGDKVPGFAKHISNAWLAYKLNKGVLQGAGISLGYQWQVDRYPWSLTEGTIGTLPDYFRLDGAVSYQIKKVSLAVNVNNLLDEYLYSGAPYDFDYDGTLDGYEWQTETPRSYRVSIGYRF</sequence>
<keyword evidence="13 14" id="KW-0998">Cell outer membrane</keyword>
<evidence type="ECO:0000256" key="4">
    <source>
        <dbReference type="ARBA" id="ARBA00022452"/>
    </source>
</evidence>
<dbReference type="InterPro" id="IPR013784">
    <property type="entry name" value="Carb-bd-like_fold"/>
</dbReference>
<gene>
    <name evidence="19" type="ORF">ACFSKU_13455</name>
</gene>
<dbReference type="Gene3D" id="2.40.170.20">
    <property type="entry name" value="TonB-dependent receptor, beta-barrel domain"/>
    <property type="match status" value="1"/>
</dbReference>
<dbReference type="InterPro" id="IPR039426">
    <property type="entry name" value="TonB-dep_rcpt-like"/>
</dbReference>
<feature type="signal peptide" evidence="16">
    <location>
        <begin position="1"/>
        <end position="30"/>
    </location>
</feature>
<keyword evidence="20" id="KW-1185">Reference proteome</keyword>
<feature type="domain" description="TonB-dependent receptor-like beta-barrel" evidence="17">
    <location>
        <begin position="330"/>
        <end position="756"/>
    </location>
</feature>
<dbReference type="EMBL" id="JBHUHV010000039">
    <property type="protein sequence ID" value="MFD2067895.1"/>
    <property type="molecule type" value="Genomic_DNA"/>
</dbReference>
<keyword evidence="8" id="KW-0408">Iron</keyword>
<dbReference type="Proteomes" id="UP001597369">
    <property type="component" value="Unassembled WGS sequence"/>
</dbReference>
<comment type="similarity">
    <text evidence="2 14 15">Belongs to the TonB-dependent receptor family.</text>
</comment>
<dbReference type="InterPro" id="IPR012910">
    <property type="entry name" value="Plug_dom"/>
</dbReference>
<keyword evidence="4 14" id="KW-1134">Transmembrane beta strand</keyword>
<comment type="subcellular location">
    <subcellularLocation>
        <location evidence="1 14">Cell outer membrane</location>
        <topology evidence="1 14">Multi-pass membrane protein</topology>
    </subcellularLocation>
</comment>
<dbReference type="PROSITE" id="PS52016">
    <property type="entry name" value="TONB_DEPENDENT_REC_3"/>
    <property type="match status" value="1"/>
</dbReference>
<dbReference type="PANTHER" id="PTHR32552:SF68">
    <property type="entry name" value="FERRICHROME OUTER MEMBRANE TRANSPORTER_PHAGE RECEPTOR"/>
    <property type="match status" value="1"/>
</dbReference>
<organism evidence="19 20">
    <name type="scientific">Pontibacter silvestris</name>
    <dbReference type="NCBI Taxonomy" id="2305183"/>
    <lineage>
        <taxon>Bacteria</taxon>
        <taxon>Pseudomonadati</taxon>
        <taxon>Bacteroidota</taxon>
        <taxon>Cytophagia</taxon>
        <taxon>Cytophagales</taxon>
        <taxon>Hymenobacteraceae</taxon>
        <taxon>Pontibacter</taxon>
    </lineage>
</organism>
<dbReference type="InterPro" id="IPR000531">
    <property type="entry name" value="Beta-barrel_TonB"/>
</dbReference>
<evidence type="ECO:0000256" key="14">
    <source>
        <dbReference type="PROSITE-ProRule" id="PRU01360"/>
    </source>
</evidence>
<keyword evidence="6 14" id="KW-0812">Transmembrane</keyword>
<evidence type="ECO:0000256" key="11">
    <source>
        <dbReference type="ARBA" id="ARBA00023136"/>
    </source>
</evidence>
<evidence type="ECO:0000256" key="15">
    <source>
        <dbReference type="RuleBase" id="RU003357"/>
    </source>
</evidence>
<evidence type="ECO:0000313" key="20">
    <source>
        <dbReference type="Proteomes" id="UP001597369"/>
    </source>
</evidence>
<protein>
    <submittedName>
        <fullName evidence="19">TonB-dependent siderophore receptor</fullName>
    </submittedName>
</protein>
<proteinExistence type="inferred from homology"/>
<evidence type="ECO:0000256" key="1">
    <source>
        <dbReference type="ARBA" id="ARBA00004571"/>
    </source>
</evidence>
<dbReference type="Pfam" id="PF07715">
    <property type="entry name" value="Plug"/>
    <property type="match status" value="1"/>
</dbReference>
<keyword evidence="10 15" id="KW-0798">TonB box</keyword>